<evidence type="ECO:0000313" key="3">
    <source>
        <dbReference type="Proteomes" id="UP000038040"/>
    </source>
</evidence>
<feature type="compositionally biased region" description="Polar residues" evidence="1">
    <location>
        <begin position="39"/>
        <end position="49"/>
    </location>
</feature>
<dbReference type="STRING" id="318479.A0A0N4U0X1"/>
<feature type="region of interest" description="Disordered" evidence="1">
    <location>
        <begin position="156"/>
        <end position="199"/>
    </location>
</feature>
<feature type="compositionally biased region" description="Low complexity" evidence="1">
    <location>
        <begin position="114"/>
        <end position="137"/>
    </location>
</feature>
<protein>
    <submittedName>
        <fullName evidence="2 5">Uncharacterized protein</fullName>
    </submittedName>
</protein>
<dbReference type="AlphaFoldDB" id="A0A0N4U0X1"/>
<sequence length="199" mass="22172">MNSDDSEIDDDEDDELFSNSIASNNSEGETAKARDLTSKNESQLPSINSFDPMRLDPFRLFLNRNLNSALQSGFNPVHQATAMSLHQHLTVPSISCQSLQSPSSHALSSLPLQQQKFQQNRTQQQQITNQPHQQQTTSNKRSKLLIDEILNLKSSCPDKRSSINENSDDDGNLLDQKNADKGDKGEKDGGSIENNFVEK</sequence>
<feature type="region of interest" description="Disordered" evidence="1">
    <location>
        <begin position="114"/>
        <end position="140"/>
    </location>
</feature>
<dbReference type="EMBL" id="UYYG01001150">
    <property type="protein sequence ID" value="VDN54604.1"/>
    <property type="molecule type" value="Genomic_DNA"/>
</dbReference>
<feature type="compositionally biased region" description="Basic and acidic residues" evidence="1">
    <location>
        <begin position="29"/>
        <end position="38"/>
    </location>
</feature>
<evidence type="ECO:0000313" key="5">
    <source>
        <dbReference type="WBParaSite" id="DME_0000021701-mRNA-1"/>
    </source>
</evidence>
<reference evidence="2 4" key="2">
    <citation type="submission" date="2018-11" db="EMBL/GenBank/DDBJ databases">
        <authorList>
            <consortium name="Pathogen Informatics"/>
        </authorList>
    </citation>
    <scope>NUCLEOTIDE SEQUENCE [LARGE SCALE GENOMIC DNA]</scope>
</reference>
<keyword evidence="4" id="KW-1185">Reference proteome</keyword>
<dbReference type="Proteomes" id="UP000274756">
    <property type="component" value="Unassembled WGS sequence"/>
</dbReference>
<name>A0A0N4U0X1_DRAME</name>
<dbReference type="OrthoDB" id="5849331at2759"/>
<proteinExistence type="predicted"/>
<feature type="compositionally biased region" description="Basic and acidic residues" evidence="1">
    <location>
        <begin position="177"/>
        <end position="199"/>
    </location>
</feature>
<dbReference type="Proteomes" id="UP000038040">
    <property type="component" value="Unplaced"/>
</dbReference>
<gene>
    <name evidence="2" type="ORF">DME_LOCUS4577</name>
</gene>
<evidence type="ECO:0000256" key="1">
    <source>
        <dbReference type="SAM" id="MobiDB-lite"/>
    </source>
</evidence>
<feature type="compositionally biased region" description="Polar residues" evidence="1">
    <location>
        <begin position="17"/>
        <end position="28"/>
    </location>
</feature>
<evidence type="ECO:0000313" key="2">
    <source>
        <dbReference type="EMBL" id="VDN54604.1"/>
    </source>
</evidence>
<evidence type="ECO:0000313" key="4">
    <source>
        <dbReference type="Proteomes" id="UP000274756"/>
    </source>
</evidence>
<feature type="compositionally biased region" description="Acidic residues" evidence="1">
    <location>
        <begin position="1"/>
        <end position="16"/>
    </location>
</feature>
<feature type="region of interest" description="Disordered" evidence="1">
    <location>
        <begin position="1"/>
        <end position="50"/>
    </location>
</feature>
<reference evidence="5" key="1">
    <citation type="submission" date="2017-02" db="UniProtKB">
        <authorList>
            <consortium name="WormBaseParasite"/>
        </authorList>
    </citation>
    <scope>IDENTIFICATION</scope>
</reference>
<organism evidence="3 5">
    <name type="scientific">Dracunculus medinensis</name>
    <name type="common">Guinea worm</name>
    <dbReference type="NCBI Taxonomy" id="318479"/>
    <lineage>
        <taxon>Eukaryota</taxon>
        <taxon>Metazoa</taxon>
        <taxon>Ecdysozoa</taxon>
        <taxon>Nematoda</taxon>
        <taxon>Chromadorea</taxon>
        <taxon>Rhabditida</taxon>
        <taxon>Spirurina</taxon>
        <taxon>Dracunculoidea</taxon>
        <taxon>Dracunculidae</taxon>
        <taxon>Dracunculus</taxon>
    </lineage>
</organism>
<accession>A0A0N4U0X1</accession>
<dbReference type="WBParaSite" id="DME_0000021701-mRNA-1">
    <property type="protein sequence ID" value="DME_0000021701-mRNA-1"/>
    <property type="gene ID" value="DME_0000021701"/>
</dbReference>